<dbReference type="AlphaFoldDB" id="A0A1G6CUS9"/>
<organism evidence="3 4">
    <name type="scientific">Bauldia litoralis</name>
    <dbReference type="NCBI Taxonomy" id="665467"/>
    <lineage>
        <taxon>Bacteria</taxon>
        <taxon>Pseudomonadati</taxon>
        <taxon>Pseudomonadota</taxon>
        <taxon>Alphaproteobacteria</taxon>
        <taxon>Hyphomicrobiales</taxon>
        <taxon>Kaistiaceae</taxon>
        <taxon>Bauldia</taxon>
    </lineage>
</organism>
<keyword evidence="4" id="KW-1185">Reference proteome</keyword>
<evidence type="ECO:0000313" key="3">
    <source>
        <dbReference type="EMBL" id="SDB36611.1"/>
    </source>
</evidence>
<dbReference type="Gene3D" id="3.40.50.850">
    <property type="entry name" value="Isochorismatase-like"/>
    <property type="match status" value="1"/>
</dbReference>
<evidence type="ECO:0000259" key="2">
    <source>
        <dbReference type="Pfam" id="PF00857"/>
    </source>
</evidence>
<dbReference type="InterPro" id="IPR000868">
    <property type="entry name" value="Isochorismatase-like_dom"/>
</dbReference>
<dbReference type="CDD" id="cd00431">
    <property type="entry name" value="cysteine_hydrolases"/>
    <property type="match status" value="1"/>
</dbReference>
<dbReference type="GO" id="GO:0016787">
    <property type="term" value="F:hydrolase activity"/>
    <property type="evidence" value="ECO:0007669"/>
    <property type="project" value="UniProtKB-KW"/>
</dbReference>
<evidence type="ECO:0000256" key="1">
    <source>
        <dbReference type="ARBA" id="ARBA00022801"/>
    </source>
</evidence>
<accession>A0A1G6CUS9</accession>
<dbReference type="InterPro" id="IPR050272">
    <property type="entry name" value="Isochorismatase-like_hydrls"/>
</dbReference>
<dbReference type="PANTHER" id="PTHR43540">
    <property type="entry name" value="PEROXYUREIDOACRYLATE/UREIDOACRYLATE AMIDOHYDROLASE-RELATED"/>
    <property type="match status" value="1"/>
</dbReference>
<dbReference type="OrthoDB" id="9807387at2"/>
<dbReference type="PANTHER" id="PTHR43540:SF9">
    <property type="entry name" value="FAMILY HYDROLASE, PUTATIVE (AFU_ORTHOLOGUE AFUA_2G08700)-RELATED"/>
    <property type="match status" value="1"/>
</dbReference>
<evidence type="ECO:0000313" key="4">
    <source>
        <dbReference type="Proteomes" id="UP000199071"/>
    </source>
</evidence>
<name>A0A1G6CUS9_9HYPH</name>
<dbReference type="Pfam" id="PF00857">
    <property type="entry name" value="Isochorismatase"/>
    <property type="match status" value="1"/>
</dbReference>
<dbReference type="SUPFAM" id="SSF52499">
    <property type="entry name" value="Isochorismatase-like hydrolases"/>
    <property type="match status" value="1"/>
</dbReference>
<protein>
    <submittedName>
        <fullName evidence="3">Nicotinamidase-related amidase</fullName>
    </submittedName>
</protein>
<reference evidence="3 4" key="1">
    <citation type="submission" date="2016-10" db="EMBL/GenBank/DDBJ databases">
        <authorList>
            <person name="de Groot N.N."/>
        </authorList>
    </citation>
    <scope>NUCLEOTIDE SEQUENCE [LARGE SCALE GENOMIC DNA]</scope>
    <source>
        <strain evidence="3 4">ATCC 35022</strain>
    </source>
</reference>
<dbReference type="RefSeq" id="WP_090877027.1">
    <property type="nucleotide sequence ID" value="NZ_FMXQ01000005.1"/>
</dbReference>
<gene>
    <name evidence="3" type="ORF">SAMN02982931_02772</name>
</gene>
<proteinExistence type="predicted"/>
<dbReference type="Proteomes" id="UP000199071">
    <property type="component" value="Unassembled WGS sequence"/>
</dbReference>
<feature type="domain" description="Isochorismatase-like" evidence="2">
    <location>
        <begin position="35"/>
        <end position="227"/>
    </location>
</feature>
<dbReference type="STRING" id="665467.SAMN02982931_02772"/>
<dbReference type="EMBL" id="FMXQ01000005">
    <property type="protein sequence ID" value="SDB36611.1"/>
    <property type="molecule type" value="Genomic_DNA"/>
</dbReference>
<dbReference type="InterPro" id="IPR036380">
    <property type="entry name" value="Isochorismatase-like_sf"/>
</dbReference>
<sequence length="238" mass="25822">MSVTEFPVEHRATGRTVPADPYPWPYDGALRPDNTALIVIDMQTDFCGPGGYVDKMGYDLSLTRAPIEPIRSVLGAMRAKGYHVIHTREGHRPDLSDLPHNKRWRSRQIGAGIGDAGPCGQILVRGEPGWQIIPELAPAPGEPVIDKPGKGSFYATDLELLMRTRGIHNLVLTGITTDVCVHTTMREANDRGFECLLLEDCCGATDHDNHLAAIRMIKMQGGVFGAVATADAFVGALP</sequence>
<keyword evidence="1" id="KW-0378">Hydrolase</keyword>